<dbReference type="CDD" id="cd01454">
    <property type="entry name" value="vWA_norD_type"/>
    <property type="match status" value="1"/>
</dbReference>
<dbReference type="SUPFAM" id="SSF53300">
    <property type="entry name" value="vWA-like"/>
    <property type="match status" value="1"/>
</dbReference>
<dbReference type="RefSeq" id="WP_373655491.1">
    <property type="nucleotide sequence ID" value="NZ_JBGUAW010000004.1"/>
</dbReference>
<dbReference type="PANTHER" id="PTHR41248:SF1">
    <property type="entry name" value="NORD PROTEIN"/>
    <property type="match status" value="1"/>
</dbReference>
<protein>
    <submittedName>
        <fullName evidence="2">Nitric oxide reductase activation protein NorD</fullName>
    </submittedName>
</protein>
<comment type="caution">
    <text evidence="2">The sequence shown here is derived from an EMBL/GenBank/DDBJ whole genome shotgun (WGS) entry which is preliminary data.</text>
</comment>
<dbReference type="InterPro" id="IPR051928">
    <property type="entry name" value="NorD/CobT"/>
</dbReference>
<dbReference type="InterPro" id="IPR002035">
    <property type="entry name" value="VWF_A"/>
</dbReference>
<accession>A0ABV4TTR2</accession>
<feature type="domain" description="VWFA" evidence="1">
    <location>
        <begin position="587"/>
        <end position="775"/>
    </location>
</feature>
<dbReference type="Gene3D" id="3.40.50.410">
    <property type="entry name" value="von Willebrand factor, type A domain"/>
    <property type="match status" value="1"/>
</dbReference>
<proteinExistence type="predicted"/>
<dbReference type="PANTHER" id="PTHR41248">
    <property type="entry name" value="NORD PROTEIN"/>
    <property type="match status" value="1"/>
</dbReference>
<gene>
    <name evidence="2" type="ORF">ACERLL_07730</name>
</gene>
<dbReference type="Pfam" id="PF00092">
    <property type="entry name" value="VWA"/>
    <property type="match status" value="1"/>
</dbReference>
<name>A0ABV4TTR2_9GAMM</name>
<dbReference type="InterPro" id="IPR036465">
    <property type="entry name" value="vWFA_dom_sf"/>
</dbReference>
<dbReference type="EMBL" id="JBGUAW010000004">
    <property type="protein sequence ID" value="MFA9460711.1"/>
    <property type="molecule type" value="Genomic_DNA"/>
</dbReference>
<evidence type="ECO:0000259" key="1">
    <source>
        <dbReference type="PROSITE" id="PS50234"/>
    </source>
</evidence>
<dbReference type="PROSITE" id="PS50234">
    <property type="entry name" value="VWFA"/>
    <property type="match status" value="1"/>
</dbReference>
<dbReference type="SMART" id="SM00327">
    <property type="entry name" value="VWA"/>
    <property type="match status" value="1"/>
</dbReference>
<organism evidence="2 3">
    <name type="scientific">Thiohalorhabdus methylotrophus</name>
    <dbReference type="NCBI Taxonomy" id="3242694"/>
    <lineage>
        <taxon>Bacteria</taxon>
        <taxon>Pseudomonadati</taxon>
        <taxon>Pseudomonadota</taxon>
        <taxon>Gammaproteobacteria</taxon>
        <taxon>Thiohalorhabdales</taxon>
        <taxon>Thiohalorhabdaceae</taxon>
        <taxon>Thiohalorhabdus</taxon>
    </lineage>
</organism>
<keyword evidence="3" id="KW-1185">Reference proteome</keyword>
<evidence type="ECO:0000313" key="3">
    <source>
        <dbReference type="Proteomes" id="UP001575181"/>
    </source>
</evidence>
<reference evidence="2 3" key="1">
    <citation type="submission" date="2024-08" db="EMBL/GenBank/DDBJ databases">
        <title>Whole-genome sequencing of halo(alkali)philic microorganisms from hypersaline lakes.</title>
        <authorList>
            <person name="Sorokin D.Y."/>
            <person name="Merkel A.Y."/>
            <person name="Messina E."/>
            <person name="Yakimov M."/>
        </authorList>
    </citation>
    <scope>NUCLEOTIDE SEQUENCE [LARGE SCALE GENOMIC DNA]</scope>
    <source>
        <strain evidence="2 3">Cl-TMA</strain>
    </source>
</reference>
<dbReference type="Proteomes" id="UP001575181">
    <property type="component" value="Unassembled WGS sequence"/>
</dbReference>
<sequence length="777" mass="88086">MTTVHLDEYQELLEAEDGHIRDTLEASYHEAAQVMSPGGLRTYLEGAKALKNLGRGTELVETYLQEAPAVAKEVGEDIIPRAVEEAMKLSSMVSGQVISLLFATLPVAARRLGDAELLGDYLQLIHRLSSRAPRGLRPMLEHLDVLLGKLTLGGLRRWANWGAEAYGRDFQGQQQYFSLESSDSQAVLQQERRGMLFVDQQRRLNFYLRALWGRDFFMRPTSGDFETREGYRPYIDEQVIHLPDAYDAVNGVPGNMVYRAAATHAAAHVVYTPIRLSPQELTTSQRFFIGLAEDARVEHRAATEFPGLHELWLPFAEADVEDDSVTGVVKRAIRALMDPEFDPRDEDVAAVVADFRERMERNPNHMELGWEVGLELHKRLFKRFTPPSTSVLEELLPFYRDDNQWCWEFATEGSDEGAAKGYESPDHQERRVVNVMEMVNELDVPTAGDDAEEILILETEFFRDSEYTSINEQEGREQISRPFHYQEWDYQIQLHRPDWVTVLERKPAVGDPETLDAILEEHKGLASHIRYLIDGLQPEGLVRKKRQEEGHDIDLDAAIEAMVDLRMGVSPDNRVNLRMERHTRDLAVLVLLDLSESTNETLEGTDRPVIELTREATALLSWAIDGIGDPFAVHGFSSDGRHDVQYQRFKDFFEPYDDEVKSRMAGMKGSYSTRMGGALRHAAANLSHMPQSKKLVLMVSDGEPADIDERDPQYLRFDTKKAVEELAAQGIFTYNLTLDSQADDYVGKIFGPGGYTVLDNVERLPERLPDLFAGLTT</sequence>
<evidence type="ECO:0000313" key="2">
    <source>
        <dbReference type="EMBL" id="MFA9460711.1"/>
    </source>
</evidence>